<dbReference type="PANTHER" id="PTHR30572">
    <property type="entry name" value="MEMBRANE COMPONENT OF TRANSPORTER-RELATED"/>
    <property type="match status" value="1"/>
</dbReference>
<dbReference type="GO" id="GO:0005886">
    <property type="term" value="C:plasma membrane"/>
    <property type="evidence" value="ECO:0007669"/>
    <property type="project" value="TreeGrafter"/>
</dbReference>
<dbReference type="GO" id="GO:0022857">
    <property type="term" value="F:transmembrane transporter activity"/>
    <property type="evidence" value="ECO:0007669"/>
    <property type="project" value="TreeGrafter"/>
</dbReference>
<dbReference type="PANTHER" id="PTHR30572:SF4">
    <property type="entry name" value="ABC TRANSPORTER PERMEASE YTRF"/>
    <property type="match status" value="1"/>
</dbReference>
<feature type="transmembrane region" description="Helical" evidence="1">
    <location>
        <begin position="15"/>
        <end position="39"/>
    </location>
</feature>
<dbReference type="Proteomes" id="UP000712947">
    <property type="component" value="Unassembled WGS sequence"/>
</dbReference>
<organism evidence="2 3">
    <name type="scientific">Yersinia mollaretii</name>
    <dbReference type="NCBI Taxonomy" id="33060"/>
    <lineage>
        <taxon>Bacteria</taxon>
        <taxon>Pseudomonadati</taxon>
        <taxon>Pseudomonadota</taxon>
        <taxon>Gammaproteobacteria</taxon>
        <taxon>Enterobacterales</taxon>
        <taxon>Yersiniaceae</taxon>
        <taxon>Yersinia</taxon>
    </lineage>
</organism>
<evidence type="ECO:0000313" key="2">
    <source>
        <dbReference type="EMBL" id="NIL20972.1"/>
    </source>
</evidence>
<feature type="transmembrane region" description="Helical" evidence="1">
    <location>
        <begin position="279"/>
        <end position="299"/>
    </location>
</feature>
<feature type="transmembrane region" description="Helical" evidence="1">
    <location>
        <begin position="374"/>
        <end position="397"/>
    </location>
</feature>
<dbReference type="AlphaFoldDB" id="A0AA44CHS5"/>
<proteinExistence type="predicted"/>
<dbReference type="EMBL" id="JAASAI010000001">
    <property type="protein sequence ID" value="NIL20972.1"/>
    <property type="molecule type" value="Genomic_DNA"/>
</dbReference>
<protein>
    <submittedName>
        <fullName evidence="2">Darobactin export ABC transporter permease subunit</fullName>
    </submittedName>
</protein>
<keyword evidence="1" id="KW-1133">Transmembrane helix</keyword>
<gene>
    <name evidence="2" type="primary">darB</name>
    <name evidence="2" type="ORF">HB991_00330</name>
</gene>
<evidence type="ECO:0000313" key="3">
    <source>
        <dbReference type="Proteomes" id="UP000712947"/>
    </source>
</evidence>
<comment type="caution">
    <text evidence="2">The sequence shown here is derived from an EMBL/GenBank/DDBJ whole genome shotgun (WGS) entry which is preliminary data.</text>
</comment>
<dbReference type="RefSeq" id="WP_050536202.1">
    <property type="nucleotide sequence ID" value="NZ_CABHYO010000008.1"/>
</dbReference>
<name>A0AA44CHS5_YERMO</name>
<evidence type="ECO:0000256" key="1">
    <source>
        <dbReference type="SAM" id="Phobius"/>
    </source>
</evidence>
<feature type="transmembrane region" description="Helical" evidence="1">
    <location>
        <begin position="417"/>
        <end position="440"/>
    </location>
</feature>
<keyword evidence="1" id="KW-0812">Transmembrane</keyword>
<sequence length="795" mass="89702">MLISEFVNDIKLSPMANILAITITALGMVSSFLVLVLYLTDSNIEKHHSHYSQTYRLETQLSLPSGDKIKSAQVALPLLSVLKNEKNIQEIAYTFRLFTKLQVNGRVYNKVDIYAVSPNFFNIVMPYQPKIAPLARNEIIITPEFNHQYLQLDNPKGQTITLGGKHQYVIKEVVEFNNASRFNTQAVIAFSPELIDGYHDKQQDWYDMHLYGFVTIEPGTELTAEQLNALINQHVPRLPGAPFIGSPDEFIQLSARNITDIHYDNSLPDEMSTVIAKSYIYTLYAAGIFIFLTTVMNFFNVNNVINSNKKNSFQIKKSVGASHAQLLIESFIIATLQTLCILVLAITLLAILLSLSMSIKALILTQGISHLWHALLPVVTSIYVAVIASHLTYLYVVVFPNPSSHSNYYNDQPLSRYVYQGLLCVQIIIAGVIIYLWAGIMTQNSFMQRHDFGYEKENIITFPLSDELSTIASINNVEDELKHTIGVEALSLSSWQPFNRSRHSSSISHQNQQEKDKLVSINILNTNKNFVDVWGLKTLAGNEHTIVPSDSDDLYHAIVTKSFITAMGFASYDEVLNTIFYMYSGDAQRKIRILSVVNDFYLAERNEKVTPQLIFIEDKVQPYGALKLQTSQDIAGVKRVLERYHITPEQIKSVNSLHQESLSSSRLIQTTVNNLTLLSMALILISTVIISISETKRIEKTLRIMDAIGGSIYTHMVFFIQQNIAPVFVAAIVSLPAGLFLLNLWLNQYVIIDGQSYIYAMTALLAFIVSIIMVMCATLLFNNKFFKRKPSIKTR</sequence>
<feature type="transmembrane region" description="Helical" evidence="1">
    <location>
        <begin position="672"/>
        <end position="692"/>
    </location>
</feature>
<dbReference type="NCBIfam" id="NF038008">
    <property type="entry name" value="ABC_perm_DarB"/>
    <property type="match status" value="1"/>
</dbReference>
<dbReference type="InterPro" id="IPR050250">
    <property type="entry name" value="Macrolide_Exporter_MacB"/>
</dbReference>
<reference evidence="2" key="1">
    <citation type="submission" date="2020-03" db="EMBL/GenBank/DDBJ databases">
        <authorList>
            <person name="Kislichkina A."/>
            <person name="Dentovskaya S."/>
            <person name="Shaikhutdinov R."/>
            <person name="Ivanov S."/>
            <person name="Sizova A."/>
            <person name="Solomentsev V."/>
            <person name="Bogun A."/>
        </authorList>
    </citation>
    <scope>NUCLEOTIDE SEQUENCE</scope>
    <source>
        <strain evidence="2">SCPM-O-B-7610</strain>
    </source>
</reference>
<feature type="transmembrane region" description="Helical" evidence="1">
    <location>
        <begin position="331"/>
        <end position="353"/>
    </location>
</feature>
<feature type="transmembrane region" description="Helical" evidence="1">
    <location>
        <begin position="758"/>
        <end position="781"/>
    </location>
</feature>
<feature type="transmembrane region" description="Helical" evidence="1">
    <location>
        <begin position="727"/>
        <end position="746"/>
    </location>
</feature>
<keyword evidence="1" id="KW-0472">Membrane</keyword>
<accession>A0AA44CHS5</accession>